<dbReference type="Pfam" id="PF01158">
    <property type="entry name" value="Ribosomal_L36e"/>
    <property type="match status" value="1"/>
</dbReference>
<dbReference type="AlphaFoldDB" id="A0A507QLL7"/>
<dbReference type="PANTHER" id="PTHR22767">
    <property type="entry name" value="N-TERMINAL ACETYLTRANSFERASE-RELATED"/>
    <property type="match status" value="1"/>
</dbReference>
<dbReference type="GO" id="GO:0031416">
    <property type="term" value="C:NatB complex"/>
    <property type="evidence" value="ECO:0007669"/>
    <property type="project" value="TreeGrafter"/>
</dbReference>
<comment type="similarity">
    <text evidence="1">Belongs to the MDM20/NAA25 family.</text>
</comment>
<dbReference type="InterPro" id="IPR019183">
    <property type="entry name" value="NAA25_NatB_aux_su"/>
</dbReference>
<dbReference type="EMBL" id="VIFY01000155">
    <property type="protein sequence ID" value="TQB69408.1"/>
    <property type="molecule type" value="Genomic_DNA"/>
</dbReference>
<keyword evidence="8" id="KW-1185">Reference proteome</keyword>
<feature type="region of interest" description="Disordered" evidence="6">
    <location>
        <begin position="1035"/>
        <end position="1058"/>
    </location>
</feature>
<dbReference type="GO" id="GO:1990904">
    <property type="term" value="C:ribonucleoprotein complex"/>
    <property type="evidence" value="ECO:0007669"/>
    <property type="project" value="UniProtKB-KW"/>
</dbReference>
<feature type="region of interest" description="Disordered" evidence="6">
    <location>
        <begin position="1000"/>
        <end position="1022"/>
    </location>
</feature>
<dbReference type="GO" id="GO:0006412">
    <property type="term" value="P:translation"/>
    <property type="evidence" value="ECO:0007669"/>
    <property type="project" value="InterPro"/>
</dbReference>
<organism evidence="7 8">
    <name type="scientific">Monascus purpureus</name>
    <name type="common">Red mold</name>
    <name type="synonym">Monascus anka</name>
    <dbReference type="NCBI Taxonomy" id="5098"/>
    <lineage>
        <taxon>Eukaryota</taxon>
        <taxon>Fungi</taxon>
        <taxon>Dikarya</taxon>
        <taxon>Ascomycota</taxon>
        <taxon>Pezizomycotina</taxon>
        <taxon>Eurotiomycetes</taxon>
        <taxon>Eurotiomycetidae</taxon>
        <taxon>Eurotiales</taxon>
        <taxon>Aspergillaceae</taxon>
        <taxon>Monascus</taxon>
    </lineage>
</organism>
<dbReference type="InterPro" id="IPR000509">
    <property type="entry name" value="Ribosomal_eL36"/>
</dbReference>
<sequence>MSSTNEAVFHRRNKQIQDAIDGQNLKQALQLIEKRMKKGENTRFLRAWRAHVLFRHSDQTHCQRGVAETLQLCNMEPPTTDLDTLDILHQTLERMDGHEGTLRDVWEKAAKTKPQDLEIQMRWFTYAFEDDAWKSAQKAAMSLQSNFPKTRNYHFWAIFLTYLVAIDPSSSDAERKLFGTLAYRMVSKAADSVPSDPKELLSPPRAIQNAEELFLLIRIFESQDRHAEIVKILNSPNLGLSSRIVQNDWSLIREKVLSLEKAGLWAEGLSYARELLTLPSDEAERRALQERDDWTVWNLLVTATRNLNALETTAETQKFIDEFIKLEPKSRNAHLALLDLVQWRVQSTSVKSQDLVTACQEYFDRNRHKLYCFGDLRKYVTTLDRSDLLQILEYTAKSVGNEDDSQDKNKGVPKINALKLEYCFLLPSAEDSALKQRTEGFVSRCLQAYRKTAHPAKPKDGNEASSTIESQPGDDLCLLAAMSLIRFSGTWHNGNQEVVPDTALIRAAGILERLLLDSPHNYQALLLLVRIYLCLGAGSLALKTFSKLSVKQLQYETVAHNLFTRLATIHPHSAPPTEGAEFKDFNPQSAFVQALNFFRNAGFSTLRSRTGGLDHGSYVNVKGCIDLQRLLKDSICRRMWALDVRRMQRLVGGDPMSRYDELAKDTSSLTDQRDFSAFMNCEAPGKLTVEERVRLGPLPRDQWIKSARLTDQLFSLLKNIAIQKPPTSEIDPPSVDDLVGSDMTVAEVESAKANLNLLKTASFISGSKSVTSEEANKCLAETEEWLVSKSKHFSSSTFLSETAISIRSKIPSAPSWRYFHEIFSVLETLKAASQLASLSSKKASKSATLPKDRVERLVTVTREIYETIRSSVHTLKSRISESGTLGALIDLVLAGEDSTDGPEDKQLRSELEATLDTSALELFCGSLMESWEENLDGVLKNSGDSHIRVKGVAHDICEMHILVREDVFNIVELGGPYGADQPQRLPVIPSAIRTDDNLDFRQRQHPSPSSNTVAQQPQSSTVVMAPQRSGIVVGLNKGHKTTPLNTPKTRISRTKGQSSRRTAFVREIAREVVGLAPYERRIIELLRNAQDKRARKLAKKRLGTFSRGKKKVEDMQGVIAEARRLGH</sequence>
<reference evidence="7 8" key="1">
    <citation type="submission" date="2019-06" db="EMBL/GenBank/DDBJ databases">
        <title>Wine fermentation using esterase from Monascus purpureus.</title>
        <authorList>
            <person name="Geng C."/>
            <person name="Zhang Y."/>
        </authorList>
    </citation>
    <scope>NUCLEOTIDE SEQUENCE [LARGE SCALE GENOMIC DNA]</scope>
    <source>
        <strain evidence="7">HQ1</strain>
    </source>
</reference>
<feature type="compositionally biased region" description="Polar residues" evidence="6">
    <location>
        <begin position="1042"/>
        <end position="1058"/>
    </location>
</feature>
<evidence type="ECO:0000313" key="8">
    <source>
        <dbReference type="Proteomes" id="UP000319663"/>
    </source>
</evidence>
<dbReference type="STRING" id="5098.A0A507QLL7"/>
<comment type="caution">
    <text evidence="7">The sequence shown here is derived from an EMBL/GenBank/DDBJ whole genome shotgun (WGS) entry which is preliminary data.</text>
</comment>
<dbReference type="Pfam" id="PF09797">
    <property type="entry name" value="NatB_MDM20"/>
    <property type="match status" value="1"/>
</dbReference>
<dbReference type="PANTHER" id="PTHR22767:SF3">
    <property type="entry name" value="N-ALPHA-ACETYLTRANSFERASE 25, NATB AUXILIARY SUBUNIT"/>
    <property type="match status" value="1"/>
</dbReference>
<evidence type="ECO:0000256" key="3">
    <source>
        <dbReference type="ARBA" id="ARBA00022980"/>
    </source>
</evidence>
<evidence type="ECO:0000256" key="2">
    <source>
        <dbReference type="ARBA" id="ARBA00006509"/>
    </source>
</evidence>
<keyword evidence="4 5" id="KW-0687">Ribonucleoprotein</keyword>
<evidence type="ECO:0000313" key="7">
    <source>
        <dbReference type="EMBL" id="TQB69408.1"/>
    </source>
</evidence>
<gene>
    <name evidence="7" type="ORF">MPDQ_001907</name>
</gene>
<evidence type="ECO:0000256" key="6">
    <source>
        <dbReference type="SAM" id="MobiDB-lite"/>
    </source>
</evidence>
<dbReference type="Proteomes" id="UP000319663">
    <property type="component" value="Unassembled WGS sequence"/>
</dbReference>
<dbReference type="GO" id="GO:0003735">
    <property type="term" value="F:structural constituent of ribosome"/>
    <property type="evidence" value="ECO:0007669"/>
    <property type="project" value="InterPro"/>
</dbReference>
<feature type="compositionally biased region" description="Polar residues" evidence="6">
    <location>
        <begin position="1005"/>
        <end position="1022"/>
    </location>
</feature>
<evidence type="ECO:0000256" key="1">
    <source>
        <dbReference type="ARBA" id="ARBA00006298"/>
    </source>
</evidence>
<keyword evidence="3 5" id="KW-0689">Ribosomal protein</keyword>
<protein>
    <recommendedName>
        <fullName evidence="5">60S ribosomal protein L36</fullName>
    </recommendedName>
</protein>
<evidence type="ECO:0000256" key="5">
    <source>
        <dbReference type="RuleBase" id="RU000665"/>
    </source>
</evidence>
<dbReference type="Gene3D" id="1.10.10.1760">
    <property type="entry name" value="60S ribosomal protein L36"/>
    <property type="match status" value="1"/>
</dbReference>
<proteinExistence type="inferred from homology"/>
<dbReference type="GO" id="GO:0005840">
    <property type="term" value="C:ribosome"/>
    <property type="evidence" value="ECO:0007669"/>
    <property type="project" value="UniProtKB-KW"/>
</dbReference>
<comment type="similarity">
    <text evidence="2 5">Belongs to the eukaryotic ribosomal protein eL36 family.</text>
</comment>
<dbReference type="PROSITE" id="PS01190">
    <property type="entry name" value="RIBOSOMAL_L36E"/>
    <property type="match status" value="1"/>
</dbReference>
<accession>A0A507QLL7</accession>
<name>A0A507QLL7_MONPU</name>
<evidence type="ECO:0000256" key="4">
    <source>
        <dbReference type="ARBA" id="ARBA00023274"/>
    </source>
</evidence>
<dbReference type="FunFam" id="1.10.10.1760:FF:000003">
    <property type="entry name" value="60S ribosomal protein L36"/>
    <property type="match status" value="1"/>
</dbReference>
<dbReference type="InterPro" id="IPR038097">
    <property type="entry name" value="Ribosomal_eL36_sf"/>
</dbReference>